<keyword evidence="2" id="KW-1185">Reference proteome</keyword>
<organism evidence="1 2">
    <name type="scientific">Desulforapulum autotrophicum (strain ATCC 43914 / DSM 3382 / VKM B-1955 / HRM2)</name>
    <name type="common">Desulfobacterium autotrophicum</name>
    <dbReference type="NCBI Taxonomy" id="177437"/>
    <lineage>
        <taxon>Bacteria</taxon>
        <taxon>Pseudomonadati</taxon>
        <taxon>Thermodesulfobacteriota</taxon>
        <taxon>Desulfobacteria</taxon>
        <taxon>Desulfobacterales</taxon>
        <taxon>Desulfobacteraceae</taxon>
        <taxon>Desulforapulum</taxon>
    </lineage>
</organism>
<dbReference type="EMBL" id="CP001087">
    <property type="protein sequence ID" value="ACN13198.1"/>
    <property type="molecule type" value="Genomic_DNA"/>
</dbReference>
<dbReference type="AlphaFoldDB" id="C0QE81"/>
<dbReference type="Proteomes" id="UP000000442">
    <property type="component" value="Chromosome"/>
</dbReference>
<accession>C0QE81</accession>
<evidence type="ECO:0000313" key="2">
    <source>
        <dbReference type="Proteomes" id="UP000000442"/>
    </source>
</evidence>
<sequence length="77" mass="8387">MRDFCLVPGTPGSDCHTGEIIQELKNVSIEQVQSIKVILNLAKSLMMNISSCFPGIDGVMMGRSRGFSLIAFLTILL</sequence>
<name>C0QE81_DESAH</name>
<gene>
    <name evidence="1" type="ordered locus">HRM2_00750</name>
</gene>
<proteinExistence type="predicted"/>
<evidence type="ECO:0000313" key="1">
    <source>
        <dbReference type="EMBL" id="ACN13198.1"/>
    </source>
</evidence>
<dbReference type="HOGENOM" id="CLU_2632298_0_0_7"/>
<reference evidence="1 2" key="1">
    <citation type="journal article" date="2009" name="Environ. Microbiol.">
        <title>Genome sequence of Desulfobacterium autotrophicum HRM2, a marine sulfate reducer oxidizing organic carbon completely to carbon dioxide.</title>
        <authorList>
            <person name="Strittmatter A.W."/>
            <person name="Liesegang H."/>
            <person name="Rabus R."/>
            <person name="Decker I."/>
            <person name="Amann J."/>
            <person name="Andres S."/>
            <person name="Henne A."/>
            <person name="Fricke W.F."/>
            <person name="Martinez-Arias R."/>
            <person name="Bartels D."/>
            <person name="Goesmann A."/>
            <person name="Krause L."/>
            <person name="Puehler A."/>
            <person name="Klenk H.P."/>
            <person name="Richter M."/>
            <person name="Schuler M."/>
            <person name="Gloeckner F.O."/>
            <person name="Meyerdierks A."/>
            <person name="Gottschalk G."/>
            <person name="Amann R."/>
        </authorList>
    </citation>
    <scope>NUCLEOTIDE SEQUENCE [LARGE SCALE GENOMIC DNA]</scope>
    <source>
        <strain evidence="2">ATCC 43914 / DSM 3382 / HRM2</strain>
    </source>
</reference>
<dbReference type="KEGG" id="dat:HRM2_00750"/>
<protein>
    <submittedName>
        <fullName evidence="1">Uncharacterized protein</fullName>
    </submittedName>
</protein>